<keyword evidence="1" id="KW-0812">Transmembrane</keyword>
<feature type="transmembrane region" description="Helical" evidence="1">
    <location>
        <begin position="70"/>
        <end position="93"/>
    </location>
</feature>
<evidence type="ECO:0000256" key="1">
    <source>
        <dbReference type="SAM" id="Phobius"/>
    </source>
</evidence>
<gene>
    <name evidence="3" type="ORF">AAE02nite_32520</name>
</gene>
<accession>A0A512B0V1</accession>
<evidence type="ECO:0000313" key="3">
    <source>
        <dbReference type="EMBL" id="GEO05588.1"/>
    </source>
</evidence>
<name>A0A512B0V1_9BACT</name>
<keyword evidence="1" id="KW-1133">Transmembrane helix</keyword>
<comment type="caution">
    <text evidence="3">The sequence shown here is derived from an EMBL/GenBank/DDBJ whole genome shotgun (WGS) entry which is preliminary data.</text>
</comment>
<keyword evidence="2" id="KW-0732">Signal</keyword>
<proteinExistence type="predicted"/>
<sequence length="124" mass="14336">MIKLKYTLCFIFLLTSGNLYAAADYGDVGLGLIYIFLLFIFFIFFTSILVFTSTLRFIKVINCNKKSPQFTLMGTIFYLCVLLLAIYPWIFIFSKSAKLFGGIGLAVFLANSFFYFQFKRQKEL</sequence>
<keyword evidence="1" id="KW-0472">Membrane</keyword>
<dbReference type="AlphaFoldDB" id="A0A512B0V1"/>
<feature type="signal peptide" evidence="2">
    <location>
        <begin position="1"/>
        <end position="21"/>
    </location>
</feature>
<feature type="transmembrane region" description="Helical" evidence="1">
    <location>
        <begin position="31"/>
        <end position="58"/>
    </location>
</feature>
<feature type="transmembrane region" description="Helical" evidence="1">
    <location>
        <begin position="99"/>
        <end position="118"/>
    </location>
</feature>
<protein>
    <submittedName>
        <fullName evidence="3">Uncharacterized protein</fullName>
    </submittedName>
</protein>
<dbReference type="EMBL" id="BJYS01000025">
    <property type="protein sequence ID" value="GEO05588.1"/>
    <property type="molecule type" value="Genomic_DNA"/>
</dbReference>
<keyword evidence="4" id="KW-1185">Reference proteome</keyword>
<dbReference type="Proteomes" id="UP000321532">
    <property type="component" value="Unassembled WGS sequence"/>
</dbReference>
<feature type="chain" id="PRO_5021718735" evidence="2">
    <location>
        <begin position="22"/>
        <end position="124"/>
    </location>
</feature>
<evidence type="ECO:0000313" key="4">
    <source>
        <dbReference type="Proteomes" id="UP000321532"/>
    </source>
</evidence>
<reference evidence="3 4" key="1">
    <citation type="submission" date="2019-07" db="EMBL/GenBank/DDBJ databases">
        <title>Whole genome shotgun sequence of Adhaeribacter aerolatus NBRC 106133.</title>
        <authorList>
            <person name="Hosoyama A."/>
            <person name="Uohara A."/>
            <person name="Ohji S."/>
            <person name="Ichikawa N."/>
        </authorList>
    </citation>
    <scope>NUCLEOTIDE SEQUENCE [LARGE SCALE GENOMIC DNA]</scope>
    <source>
        <strain evidence="3 4">NBRC 106133</strain>
    </source>
</reference>
<organism evidence="3 4">
    <name type="scientific">Adhaeribacter aerolatus</name>
    <dbReference type="NCBI Taxonomy" id="670289"/>
    <lineage>
        <taxon>Bacteria</taxon>
        <taxon>Pseudomonadati</taxon>
        <taxon>Bacteroidota</taxon>
        <taxon>Cytophagia</taxon>
        <taxon>Cytophagales</taxon>
        <taxon>Hymenobacteraceae</taxon>
        <taxon>Adhaeribacter</taxon>
    </lineage>
</organism>
<evidence type="ECO:0000256" key="2">
    <source>
        <dbReference type="SAM" id="SignalP"/>
    </source>
</evidence>